<dbReference type="Gene3D" id="3.10.450.50">
    <property type="match status" value="1"/>
</dbReference>
<comment type="caution">
    <text evidence="1">The sequence shown here is derived from an EMBL/GenBank/DDBJ whole genome shotgun (WGS) entry which is preliminary data.</text>
</comment>
<evidence type="ECO:0000313" key="1">
    <source>
        <dbReference type="EMBL" id="OGJ09084.1"/>
    </source>
</evidence>
<name>A0A1F6YRT1_9BACT</name>
<sequence length="299" mass="34916">MKTGRNEKCPCGSGLKYKKCHMNKPREIGVLRKAYDMGKDHDFYTRFLFGLGNIRSCAYGRDKQLEYDKSFSPVFQNLVEMNIVKKKCVALISQHREAVETGKDGKYHGNQIDVNEPIEDELNIFFKDFFIRGEMAIGSLIAHSRYMGSNIGFLFTDDEKKFRKGLQKFVLNENDERFKGLNAFMKHNRAIWYESFNDLRNKIEHEGWHLPNLQYTLDSNNKVQVRLPTSPNQTIEEILESYWQSMSAFCEEVIVFLLSLKLKQDMVIVFIPEEKRDKNLPVRYIVSHKDFPGVLLQCG</sequence>
<dbReference type="Pfam" id="PF02810">
    <property type="entry name" value="SEC-C"/>
    <property type="match status" value="1"/>
</dbReference>
<organism evidence="1 2">
    <name type="scientific">Candidatus Nomurabacteria bacterium RIFOXYB1_FULL_39_16</name>
    <dbReference type="NCBI Taxonomy" id="1801803"/>
    <lineage>
        <taxon>Bacteria</taxon>
        <taxon>Candidatus Nomuraibacteriota</taxon>
    </lineage>
</organism>
<evidence type="ECO:0000313" key="2">
    <source>
        <dbReference type="Proteomes" id="UP000177047"/>
    </source>
</evidence>
<dbReference type="InterPro" id="IPR004027">
    <property type="entry name" value="SEC_C_motif"/>
</dbReference>
<gene>
    <name evidence="1" type="ORF">A2356_01770</name>
</gene>
<dbReference type="Proteomes" id="UP000177047">
    <property type="component" value="Unassembled WGS sequence"/>
</dbReference>
<dbReference type="AlphaFoldDB" id="A0A1F6YRT1"/>
<reference evidence="1 2" key="1">
    <citation type="journal article" date="2016" name="Nat. Commun.">
        <title>Thousands of microbial genomes shed light on interconnected biogeochemical processes in an aquifer system.</title>
        <authorList>
            <person name="Anantharaman K."/>
            <person name="Brown C.T."/>
            <person name="Hug L.A."/>
            <person name="Sharon I."/>
            <person name="Castelle C.J."/>
            <person name="Probst A.J."/>
            <person name="Thomas B.C."/>
            <person name="Singh A."/>
            <person name="Wilkins M.J."/>
            <person name="Karaoz U."/>
            <person name="Brodie E.L."/>
            <person name="Williams K.H."/>
            <person name="Hubbard S.S."/>
            <person name="Banfield J.F."/>
        </authorList>
    </citation>
    <scope>NUCLEOTIDE SEQUENCE [LARGE SCALE GENOMIC DNA]</scope>
</reference>
<dbReference type="EMBL" id="MFWB01000010">
    <property type="protein sequence ID" value="OGJ09084.1"/>
    <property type="molecule type" value="Genomic_DNA"/>
</dbReference>
<dbReference type="SUPFAM" id="SSF103642">
    <property type="entry name" value="Sec-C motif"/>
    <property type="match status" value="1"/>
</dbReference>
<evidence type="ECO:0008006" key="3">
    <source>
        <dbReference type="Google" id="ProtNLM"/>
    </source>
</evidence>
<proteinExistence type="predicted"/>
<accession>A0A1F6YRT1</accession>
<protein>
    <recommendedName>
        <fullName evidence="3">SEC-C domain-containing protein</fullName>
    </recommendedName>
</protein>